<dbReference type="AlphaFoldDB" id="A0A9P0TPI7"/>
<dbReference type="Proteomes" id="UP001152562">
    <property type="component" value="Unassembled WGS sequence"/>
</dbReference>
<dbReference type="PANTHER" id="PTHR11012">
    <property type="entry name" value="PROTEIN KINASE-LIKE DOMAIN-CONTAINING"/>
    <property type="match status" value="1"/>
</dbReference>
<name>A0A9P0TPI7_PIEBR</name>
<dbReference type="PANTHER" id="PTHR11012:SF54">
    <property type="entry name" value="CHK KINASE-LIKE DOMAIN-CONTAINING PROTEIN"/>
    <property type="match status" value="1"/>
</dbReference>
<dbReference type="InterPro" id="IPR004119">
    <property type="entry name" value="EcKL"/>
</dbReference>
<feature type="domain" description="CHK kinase-like" evidence="1">
    <location>
        <begin position="133"/>
        <end position="318"/>
    </location>
</feature>
<dbReference type="Pfam" id="PF02958">
    <property type="entry name" value="EcKL"/>
    <property type="match status" value="1"/>
</dbReference>
<proteinExistence type="predicted"/>
<protein>
    <recommendedName>
        <fullName evidence="1">CHK kinase-like domain-containing protein</fullName>
    </recommendedName>
</protein>
<keyword evidence="3" id="KW-1185">Reference proteome</keyword>
<reference evidence="2" key="1">
    <citation type="submission" date="2022-05" db="EMBL/GenBank/DDBJ databases">
        <authorList>
            <person name="Okamura Y."/>
        </authorList>
    </citation>
    <scope>NUCLEOTIDE SEQUENCE</scope>
</reference>
<dbReference type="SMART" id="SM00587">
    <property type="entry name" value="CHK"/>
    <property type="match status" value="1"/>
</dbReference>
<comment type="caution">
    <text evidence="2">The sequence shown here is derived from an EMBL/GenBank/DDBJ whole genome shotgun (WGS) entry which is preliminary data.</text>
</comment>
<evidence type="ECO:0000313" key="3">
    <source>
        <dbReference type="Proteomes" id="UP001152562"/>
    </source>
</evidence>
<gene>
    <name evidence="2" type="ORF">PIBRA_LOCUS8874</name>
</gene>
<sequence length="398" mass="46394">MELSSDYTQTMADQKVTLHTTLHRIAKEQGYTNYKLNVKPITSGGANYSCVLFLATIAENDKDDIKLFNKVACVGEKVRAMAPFDIYESEICFYSELINIYRKIEEKHGVPEEEKFITPKFYGFSDEYLQETLVMEDLTASGYEMFDRFKTFDFNYAKEAVRQLAKLHALSIAFSIENPDKFDEKTAKLKMKNNMDSLSGLIEKMFKNVMSSLREEFKDRVQLFLKEMTVEKMNYLTKPHKRMVLGHGDFRASNLMHKMNEDGTYKVIIIDYQTLHRTNPILDLVYLIFNGTDQAFRSEYLQKTIDHYYTELAASLKLFHINPNEVYSRKDFDYDYKEVLPYGLIISFMLLLLVTVDTENAPTMTPDSDLDSFNMAPSEEYKKRVNELVEDFIKYGVL</sequence>
<evidence type="ECO:0000259" key="1">
    <source>
        <dbReference type="SMART" id="SM00587"/>
    </source>
</evidence>
<organism evidence="2 3">
    <name type="scientific">Pieris brassicae</name>
    <name type="common">White butterfly</name>
    <name type="synonym">Large white butterfly</name>
    <dbReference type="NCBI Taxonomy" id="7116"/>
    <lineage>
        <taxon>Eukaryota</taxon>
        <taxon>Metazoa</taxon>
        <taxon>Ecdysozoa</taxon>
        <taxon>Arthropoda</taxon>
        <taxon>Hexapoda</taxon>
        <taxon>Insecta</taxon>
        <taxon>Pterygota</taxon>
        <taxon>Neoptera</taxon>
        <taxon>Endopterygota</taxon>
        <taxon>Lepidoptera</taxon>
        <taxon>Glossata</taxon>
        <taxon>Ditrysia</taxon>
        <taxon>Papilionoidea</taxon>
        <taxon>Pieridae</taxon>
        <taxon>Pierinae</taxon>
        <taxon>Pieris</taxon>
    </lineage>
</organism>
<evidence type="ECO:0000313" key="2">
    <source>
        <dbReference type="EMBL" id="CAH4032492.1"/>
    </source>
</evidence>
<dbReference type="Gene3D" id="3.90.1200.10">
    <property type="match status" value="1"/>
</dbReference>
<dbReference type="SUPFAM" id="SSF56112">
    <property type="entry name" value="Protein kinase-like (PK-like)"/>
    <property type="match status" value="1"/>
</dbReference>
<accession>A0A9P0TPI7</accession>
<dbReference type="InterPro" id="IPR015897">
    <property type="entry name" value="CHK_kinase-like"/>
</dbReference>
<dbReference type="InterPro" id="IPR011009">
    <property type="entry name" value="Kinase-like_dom_sf"/>
</dbReference>
<dbReference type="EMBL" id="CALOZG010000029">
    <property type="protein sequence ID" value="CAH4032492.1"/>
    <property type="molecule type" value="Genomic_DNA"/>
</dbReference>